<feature type="region of interest" description="Disordered" evidence="1">
    <location>
        <begin position="193"/>
        <end position="236"/>
    </location>
</feature>
<dbReference type="Proteomes" id="UP001433268">
    <property type="component" value="Unassembled WGS sequence"/>
</dbReference>
<dbReference type="RefSeq" id="XP_066666819.1">
    <property type="nucleotide sequence ID" value="XM_066814857.1"/>
</dbReference>
<evidence type="ECO:0000313" key="2">
    <source>
        <dbReference type="EMBL" id="KAK8075879.1"/>
    </source>
</evidence>
<proteinExistence type="predicted"/>
<keyword evidence="3" id="KW-1185">Reference proteome</keyword>
<evidence type="ECO:0000313" key="3">
    <source>
        <dbReference type="Proteomes" id="UP001433268"/>
    </source>
</evidence>
<organism evidence="2 3">
    <name type="scientific">Apiospora hydei</name>
    <dbReference type="NCBI Taxonomy" id="1337664"/>
    <lineage>
        <taxon>Eukaryota</taxon>
        <taxon>Fungi</taxon>
        <taxon>Dikarya</taxon>
        <taxon>Ascomycota</taxon>
        <taxon>Pezizomycotina</taxon>
        <taxon>Sordariomycetes</taxon>
        <taxon>Xylariomycetidae</taxon>
        <taxon>Amphisphaeriales</taxon>
        <taxon>Apiosporaceae</taxon>
        <taxon>Apiospora</taxon>
    </lineage>
</organism>
<dbReference type="EMBL" id="JAQQWN010000007">
    <property type="protein sequence ID" value="KAK8075879.1"/>
    <property type="molecule type" value="Genomic_DNA"/>
</dbReference>
<protein>
    <submittedName>
        <fullName evidence="2">Uncharacterized protein</fullName>
    </submittedName>
</protein>
<feature type="compositionally biased region" description="Polar residues" evidence="1">
    <location>
        <begin position="193"/>
        <end position="219"/>
    </location>
</feature>
<sequence length="236" mass="25554">MDEQQQKQYQERYMRAQVEKAQALAVPVNKARLPDPLVPSTGELWQRGLLRPFSGLPGHSPTDTSRPPPPPARGLGQSGPASRPPGRVVAVRPAPIRGGGLHVFGFRERVLEGATPRRRPLRCTVRDRPGLVRSLRAVAARQRQAEDQRGPAGLVTSRCIWIYNSVSRVQLASRPPSRVLACWPSPVSQMRSASSITTKSVSPLPSTIPLSGSLSTEQTSPAPSHLPVPAPPPPNQ</sequence>
<reference evidence="2 3" key="1">
    <citation type="submission" date="2023-01" db="EMBL/GenBank/DDBJ databases">
        <title>Analysis of 21 Apiospora genomes using comparative genomics revels a genus with tremendous synthesis potential of carbohydrate active enzymes and secondary metabolites.</title>
        <authorList>
            <person name="Sorensen T."/>
        </authorList>
    </citation>
    <scope>NUCLEOTIDE SEQUENCE [LARGE SCALE GENOMIC DNA]</scope>
    <source>
        <strain evidence="2 3">CBS 114990</strain>
    </source>
</reference>
<feature type="compositionally biased region" description="Pro residues" evidence="1">
    <location>
        <begin position="224"/>
        <end position="236"/>
    </location>
</feature>
<accession>A0ABR1VXB6</accession>
<gene>
    <name evidence="2" type="ORF">PG997_010542</name>
</gene>
<evidence type="ECO:0000256" key="1">
    <source>
        <dbReference type="SAM" id="MobiDB-lite"/>
    </source>
</evidence>
<comment type="caution">
    <text evidence="2">The sequence shown here is derived from an EMBL/GenBank/DDBJ whole genome shotgun (WGS) entry which is preliminary data.</text>
</comment>
<name>A0ABR1VXB6_9PEZI</name>
<dbReference type="GeneID" id="92047917"/>
<feature type="region of interest" description="Disordered" evidence="1">
    <location>
        <begin position="48"/>
        <end position="87"/>
    </location>
</feature>